<dbReference type="EMBL" id="PRFC01000741">
    <property type="protein sequence ID" value="PWU84450.1"/>
    <property type="molecule type" value="Genomic_DNA"/>
</dbReference>
<dbReference type="VEuPathDB" id="TriTrypDB:C3747_741g9"/>
<dbReference type="Proteomes" id="UP000246078">
    <property type="component" value="Unassembled WGS sequence"/>
</dbReference>
<dbReference type="VEuPathDB" id="TriTrypDB:TcG_08145"/>
<dbReference type="VEuPathDB" id="TriTrypDB:Tc_MARK_1198"/>
<accession>A0A2V2UK97</accession>
<dbReference type="VEuPathDB" id="TriTrypDB:TcYC6_0013660"/>
<dbReference type="VEuPathDB" id="TriTrypDB:TCSYLVIO_002505"/>
<protein>
    <recommendedName>
        <fullName evidence="3">3-methylcrotonyl-CoA carboxylase</fullName>
    </recommendedName>
</protein>
<dbReference type="VEuPathDB" id="TriTrypDB:BCY84_17928"/>
<evidence type="ECO:0000313" key="2">
    <source>
        <dbReference type="Proteomes" id="UP000246078"/>
    </source>
</evidence>
<sequence>MSDGSEPQWLVARLGNLLTAWTKNGGSSELAVQLLDVYWRFMRAVHHDVVLKETQGAALATAACIPVWEMLHFYGGSFGPLCGSRKAFAVTLLTALYPKTKDRRCLYQHLGCITGLGFPRVPLLSRLPMWTEIMKCPMDGGHESDAYSEVVAYVKNTVSAEACILGGSSLHSLKVKIKVLMEDVLPQCQFVRGEAEAAFVTANCPSAIVISMSDEPSLSIRSHEVLQQTIWKYLILLHVHLPEERRTLSNYLTTSAWSQQSLKLSDDSVVTYAAIMAPIVHEAAVCASLMPSVASDASDNAPLIHPRVLEVLLPEEMASKDPRPFREDLTKAFVADRIKKRKISVAQSTVVGVRELLAESIPQEIAFFGESSSCRDCDKLTHFCRNVLLSPVTGNTVAGGGLSLRVMRYMLFSRKRRRDDGFYEGPVFLPVVSSLFEMLDAKAENASLSTLERIATAPGFQ</sequence>
<dbReference type="AlphaFoldDB" id="A0A2V2UK97"/>
<dbReference type="VEuPathDB" id="TriTrypDB:TcCL_Unassigned05649"/>
<dbReference type="VEuPathDB" id="TriTrypDB:TcBrA4_0080020"/>
<evidence type="ECO:0008006" key="3">
    <source>
        <dbReference type="Google" id="ProtNLM"/>
    </source>
</evidence>
<comment type="caution">
    <text evidence="1">The sequence shown here is derived from an EMBL/GenBank/DDBJ whole genome shotgun (WGS) entry which is preliminary data.</text>
</comment>
<dbReference type="VEuPathDB" id="TriTrypDB:ECC02_008165"/>
<evidence type="ECO:0000313" key="1">
    <source>
        <dbReference type="EMBL" id="PWU84450.1"/>
    </source>
</evidence>
<proteinExistence type="predicted"/>
<reference evidence="1 2" key="1">
    <citation type="journal article" date="2018" name="Microb. Genom.">
        <title>Expanding an expanded genome: long-read sequencing of Trypanosoma cruzi.</title>
        <authorList>
            <person name="Berna L."/>
            <person name="Rodriguez M."/>
            <person name="Chiribao M.L."/>
            <person name="Parodi-Talice A."/>
            <person name="Pita S."/>
            <person name="Rijo G."/>
            <person name="Alvarez-Valin F."/>
            <person name="Robello C."/>
        </authorList>
    </citation>
    <scope>NUCLEOTIDE SEQUENCE [LARGE SCALE GENOMIC DNA]</scope>
    <source>
        <strain evidence="1 2">TCC</strain>
    </source>
</reference>
<dbReference type="VEuPathDB" id="TriTrypDB:TCDM_09279"/>
<gene>
    <name evidence="1" type="ORF">C3747_741g9</name>
</gene>
<name>A0A2V2UK97_TRYCR</name>
<organism evidence="1 2">
    <name type="scientific">Trypanosoma cruzi</name>
    <dbReference type="NCBI Taxonomy" id="5693"/>
    <lineage>
        <taxon>Eukaryota</taxon>
        <taxon>Discoba</taxon>
        <taxon>Euglenozoa</taxon>
        <taxon>Kinetoplastea</taxon>
        <taxon>Metakinetoplastina</taxon>
        <taxon>Trypanosomatida</taxon>
        <taxon>Trypanosomatidae</taxon>
        <taxon>Trypanosoma</taxon>
        <taxon>Schizotrypanum</taxon>
    </lineage>
</organism>